<sequence length="67" mass="7288">MPNVAKFSSSSSDRVNITHCLSTIRAADQIVVLDNGLIVEIGSHDQLLNQQGIYQPLHSLQESGELV</sequence>
<dbReference type="AlphaFoldDB" id="A0A552JJ96"/>
<evidence type="ECO:0000256" key="1">
    <source>
        <dbReference type="ARBA" id="ARBA00022448"/>
    </source>
</evidence>
<dbReference type="GO" id="GO:0015421">
    <property type="term" value="F:ABC-type oligopeptide transporter activity"/>
    <property type="evidence" value="ECO:0007669"/>
    <property type="project" value="TreeGrafter"/>
</dbReference>
<evidence type="ECO:0000313" key="3">
    <source>
        <dbReference type="EMBL" id="TRU95869.1"/>
    </source>
</evidence>
<dbReference type="EMBL" id="SFAT01000128">
    <property type="protein sequence ID" value="TRU95869.1"/>
    <property type="molecule type" value="Genomic_DNA"/>
</dbReference>
<reference evidence="3 4" key="1">
    <citation type="submission" date="2019-01" db="EMBL/GenBank/DDBJ databases">
        <title>Coherence of Microcystis species and biogeography revealed through population genomics.</title>
        <authorList>
            <person name="Perez-Carrascal O.M."/>
            <person name="Terrat Y."/>
            <person name="Giani A."/>
            <person name="Fortin N."/>
            <person name="Tromas N."/>
            <person name="Shapiro B.J."/>
        </authorList>
    </citation>
    <scope>NUCLEOTIDE SEQUENCE [LARGE SCALE GENOMIC DNA]</scope>
    <source>
        <strain evidence="3">Mw_QC_S_20081001_S30D</strain>
    </source>
</reference>
<dbReference type="Gene3D" id="3.40.50.300">
    <property type="entry name" value="P-loop containing nucleotide triphosphate hydrolases"/>
    <property type="match status" value="1"/>
</dbReference>
<evidence type="ECO:0000313" key="4">
    <source>
        <dbReference type="Proteomes" id="UP000320523"/>
    </source>
</evidence>
<organism evidence="3 4">
    <name type="scientific">Microcystis wesenbergii Mw_QC_S_20081001_S30D</name>
    <dbReference type="NCBI Taxonomy" id="2486245"/>
    <lineage>
        <taxon>Bacteria</taxon>
        <taxon>Bacillati</taxon>
        <taxon>Cyanobacteriota</taxon>
        <taxon>Cyanophyceae</taxon>
        <taxon>Oscillatoriophycideae</taxon>
        <taxon>Chroococcales</taxon>
        <taxon>Microcystaceae</taxon>
        <taxon>Microcystis</taxon>
    </lineage>
</organism>
<keyword evidence="2" id="KW-0677">Repeat</keyword>
<proteinExistence type="predicted"/>
<dbReference type="InterPro" id="IPR039421">
    <property type="entry name" value="Type_1_exporter"/>
</dbReference>
<keyword evidence="1" id="KW-0813">Transport</keyword>
<protein>
    <recommendedName>
        <fullName evidence="5">ABC transporter ATP-binding protein</fullName>
    </recommendedName>
</protein>
<comment type="caution">
    <text evidence="3">The sequence shown here is derived from an EMBL/GenBank/DDBJ whole genome shotgun (WGS) entry which is preliminary data.</text>
</comment>
<dbReference type="SUPFAM" id="SSF52540">
    <property type="entry name" value="P-loop containing nucleoside triphosphate hydrolases"/>
    <property type="match status" value="1"/>
</dbReference>
<dbReference type="GO" id="GO:0090374">
    <property type="term" value="P:oligopeptide export from mitochondrion"/>
    <property type="evidence" value="ECO:0007669"/>
    <property type="project" value="TreeGrafter"/>
</dbReference>
<name>A0A552JJ96_9CHRO</name>
<dbReference type="PANTHER" id="PTHR43394:SF11">
    <property type="entry name" value="ATP-BINDING CASSETTE TRANSPORTER"/>
    <property type="match status" value="1"/>
</dbReference>
<accession>A0A552JJ96</accession>
<dbReference type="Proteomes" id="UP000320523">
    <property type="component" value="Unassembled WGS sequence"/>
</dbReference>
<dbReference type="InterPro" id="IPR027417">
    <property type="entry name" value="P-loop_NTPase"/>
</dbReference>
<evidence type="ECO:0008006" key="5">
    <source>
        <dbReference type="Google" id="ProtNLM"/>
    </source>
</evidence>
<gene>
    <name evidence="3" type="ORF">EWV75_12685</name>
</gene>
<dbReference type="PANTHER" id="PTHR43394">
    <property type="entry name" value="ATP-DEPENDENT PERMEASE MDL1, MITOCHONDRIAL"/>
    <property type="match status" value="1"/>
</dbReference>
<evidence type="ECO:0000256" key="2">
    <source>
        <dbReference type="ARBA" id="ARBA00022737"/>
    </source>
</evidence>